<name>A0A6A6HJJ9_VIRVR</name>
<feature type="region of interest" description="Disordered" evidence="5">
    <location>
        <begin position="1"/>
        <end position="20"/>
    </location>
</feature>
<protein>
    <recommendedName>
        <fullName evidence="4">Ribosome production factor 2 homolog</fullName>
    </recommendedName>
    <alternativeName>
        <fullName evidence="4">Ribosome biogenesis protein RPF2 homolog</fullName>
    </alternativeName>
</protein>
<dbReference type="GO" id="GO:0005730">
    <property type="term" value="C:nucleolus"/>
    <property type="evidence" value="ECO:0007669"/>
    <property type="project" value="UniProtKB-SubCell"/>
</dbReference>
<accession>A0A6A6HJJ9</accession>
<evidence type="ECO:0000256" key="5">
    <source>
        <dbReference type="SAM" id="MobiDB-lite"/>
    </source>
</evidence>
<dbReference type="GO" id="GO:0000463">
    <property type="term" value="P:maturation of LSU-rRNA from tricistronic rRNA transcript (SSU-rRNA, 5.8S rRNA, LSU-rRNA)"/>
    <property type="evidence" value="ECO:0007669"/>
    <property type="project" value="TreeGrafter"/>
</dbReference>
<dbReference type="InterPro" id="IPR039770">
    <property type="entry name" value="Rpf2"/>
</dbReference>
<keyword evidence="3 4" id="KW-0539">Nucleus</keyword>
<evidence type="ECO:0000256" key="2">
    <source>
        <dbReference type="ARBA" id="ARBA00010782"/>
    </source>
</evidence>
<dbReference type="SMART" id="SM00879">
    <property type="entry name" value="Brix"/>
    <property type="match status" value="1"/>
</dbReference>
<gene>
    <name evidence="7" type="ORF">EV356DRAFT_526600</name>
</gene>
<reference evidence="7" key="1">
    <citation type="journal article" date="2020" name="Stud. Mycol.">
        <title>101 Dothideomycetes genomes: a test case for predicting lifestyles and emergence of pathogens.</title>
        <authorList>
            <person name="Haridas S."/>
            <person name="Albert R."/>
            <person name="Binder M."/>
            <person name="Bloem J."/>
            <person name="Labutti K."/>
            <person name="Salamov A."/>
            <person name="Andreopoulos B."/>
            <person name="Baker S."/>
            <person name="Barry K."/>
            <person name="Bills G."/>
            <person name="Bluhm B."/>
            <person name="Cannon C."/>
            <person name="Castanera R."/>
            <person name="Culley D."/>
            <person name="Daum C."/>
            <person name="Ezra D."/>
            <person name="Gonzalez J."/>
            <person name="Henrissat B."/>
            <person name="Kuo A."/>
            <person name="Liang C."/>
            <person name="Lipzen A."/>
            <person name="Lutzoni F."/>
            <person name="Magnuson J."/>
            <person name="Mondo S."/>
            <person name="Nolan M."/>
            <person name="Ohm R."/>
            <person name="Pangilinan J."/>
            <person name="Park H.-J."/>
            <person name="Ramirez L."/>
            <person name="Alfaro M."/>
            <person name="Sun H."/>
            <person name="Tritt A."/>
            <person name="Yoshinaga Y."/>
            <person name="Zwiers L.-H."/>
            <person name="Turgeon B."/>
            <person name="Goodwin S."/>
            <person name="Spatafora J."/>
            <person name="Crous P."/>
            <person name="Grigoriev I."/>
        </authorList>
    </citation>
    <scope>NUCLEOTIDE SEQUENCE</scope>
    <source>
        <strain evidence="7">Tuck. ex Michener</strain>
    </source>
</reference>
<proteinExistence type="inferred from homology"/>
<dbReference type="InterPro" id="IPR007109">
    <property type="entry name" value="Brix"/>
</dbReference>
<comment type="subcellular location">
    <subcellularLocation>
        <location evidence="1 4">Nucleus</location>
        <location evidence="1 4">Nucleolus</location>
    </subcellularLocation>
</comment>
<evidence type="ECO:0000256" key="4">
    <source>
        <dbReference type="RuleBase" id="RU367086"/>
    </source>
</evidence>
<evidence type="ECO:0000259" key="6">
    <source>
        <dbReference type="PROSITE" id="PS50833"/>
    </source>
</evidence>
<feature type="domain" description="Brix" evidence="6">
    <location>
        <begin position="28"/>
        <end position="242"/>
    </location>
</feature>
<dbReference type="PANTHER" id="PTHR12728">
    <property type="entry name" value="BRIX DOMAIN CONTAINING PROTEIN"/>
    <property type="match status" value="1"/>
</dbReference>
<dbReference type="Pfam" id="PF04427">
    <property type="entry name" value="Brix"/>
    <property type="match status" value="1"/>
</dbReference>
<feature type="region of interest" description="Disordered" evidence="5">
    <location>
        <begin position="283"/>
        <end position="322"/>
    </location>
</feature>
<keyword evidence="8" id="KW-1185">Reference proteome</keyword>
<dbReference type="GO" id="GO:0000027">
    <property type="term" value="P:ribosomal large subunit assembly"/>
    <property type="evidence" value="ECO:0007669"/>
    <property type="project" value="InterPro"/>
</dbReference>
<evidence type="ECO:0000313" key="8">
    <source>
        <dbReference type="Proteomes" id="UP000800092"/>
    </source>
</evidence>
<dbReference type="OrthoDB" id="407658at2759"/>
<dbReference type="PROSITE" id="PS50833">
    <property type="entry name" value="BRIX"/>
    <property type="match status" value="1"/>
</dbReference>
<evidence type="ECO:0000256" key="3">
    <source>
        <dbReference type="ARBA" id="ARBA00023242"/>
    </source>
</evidence>
<dbReference type="EMBL" id="ML991777">
    <property type="protein sequence ID" value="KAF2237988.1"/>
    <property type="molecule type" value="Genomic_DNA"/>
</dbReference>
<dbReference type="Proteomes" id="UP000800092">
    <property type="component" value="Unassembled WGS sequence"/>
</dbReference>
<dbReference type="AlphaFoldDB" id="A0A6A6HJJ9"/>
<comment type="similarity">
    <text evidence="2 4">Belongs to the RPF2 family.</text>
</comment>
<dbReference type="PANTHER" id="PTHR12728:SF0">
    <property type="entry name" value="RIBOSOME PRODUCTION FACTOR 2 HOMOLOG"/>
    <property type="match status" value="1"/>
</dbReference>
<sequence>MLRQIKPRNARSKRALDKRAPHLTENPKATLFLRYTACSQITQLALADILSIKRPLVVKFNKKNDIRPFEDPSSLEFFSEKNDASLMVYGSNSKKRPHCLTFIRCFDHKILDMLELHIDADTMRTLDQFKNRKCAVGLKPLICFSGTPFESPTATPYTMAKNLLLDLFRGPDVQNVDVAGLQYIISISVGDEVEGHPPPRIHFRAYLIKTRKSGQKVPRVEVEEMGPRFDFRVGRCSEADEAVMKEALKKPRHLEPKQKKNIETDLIGDKVGRIHMGKQDLGALQTRKMKGLKRSREAEEEDVIPDAGDSQNVIADSKRSKL</sequence>
<evidence type="ECO:0000313" key="7">
    <source>
        <dbReference type="EMBL" id="KAF2237988.1"/>
    </source>
</evidence>
<dbReference type="GO" id="GO:0019843">
    <property type="term" value="F:rRNA binding"/>
    <property type="evidence" value="ECO:0007669"/>
    <property type="project" value="UniProtKB-UniRule"/>
</dbReference>
<feature type="compositionally biased region" description="Basic residues" evidence="5">
    <location>
        <begin position="1"/>
        <end position="13"/>
    </location>
</feature>
<organism evidence="7 8">
    <name type="scientific">Viridothelium virens</name>
    <name type="common">Speckled blister lichen</name>
    <name type="synonym">Trypethelium virens</name>
    <dbReference type="NCBI Taxonomy" id="1048519"/>
    <lineage>
        <taxon>Eukaryota</taxon>
        <taxon>Fungi</taxon>
        <taxon>Dikarya</taxon>
        <taxon>Ascomycota</taxon>
        <taxon>Pezizomycotina</taxon>
        <taxon>Dothideomycetes</taxon>
        <taxon>Dothideomycetes incertae sedis</taxon>
        <taxon>Trypetheliales</taxon>
        <taxon>Trypetheliaceae</taxon>
        <taxon>Viridothelium</taxon>
    </lineage>
</organism>
<evidence type="ECO:0000256" key="1">
    <source>
        <dbReference type="ARBA" id="ARBA00004604"/>
    </source>
</evidence>